<feature type="domain" description="Carboxylesterase type B" evidence="4">
    <location>
        <begin position="79"/>
        <end position="556"/>
    </location>
</feature>
<evidence type="ECO:0000256" key="3">
    <source>
        <dbReference type="RuleBase" id="RU361235"/>
    </source>
</evidence>
<evidence type="ECO:0000313" key="6">
    <source>
        <dbReference type="Proteomes" id="UP000292082"/>
    </source>
</evidence>
<dbReference type="EMBL" id="ML145098">
    <property type="protein sequence ID" value="TBU61385.1"/>
    <property type="molecule type" value="Genomic_DNA"/>
</dbReference>
<dbReference type="InterPro" id="IPR029058">
    <property type="entry name" value="AB_hydrolase_fold"/>
</dbReference>
<evidence type="ECO:0000256" key="2">
    <source>
        <dbReference type="ARBA" id="ARBA00022801"/>
    </source>
</evidence>
<dbReference type="PANTHER" id="PTHR11559">
    <property type="entry name" value="CARBOXYLESTERASE"/>
    <property type="match status" value="1"/>
</dbReference>
<evidence type="ECO:0000259" key="4">
    <source>
        <dbReference type="Pfam" id="PF00135"/>
    </source>
</evidence>
<gene>
    <name evidence="5" type="ORF">BD310DRAFT_995055</name>
</gene>
<organism evidence="5 6">
    <name type="scientific">Dichomitus squalens</name>
    <dbReference type="NCBI Taxonomy" id="114155"/>
    <lineage>
        <taxon>Eukaryota</taxon>
        <taxon>Fungi</taxon>
        <taxon>Dikarya</taxon>
        <taxon>Basidiomycota</taxon>
        <taxon>Agaricomycotina</taxon>
        <taxon>Agaricomycetes</taxon>
        <taxon>Polyporales</taxon>
        <taxon>Polyporaceae</taxon>
        <taxon>Dichomitus</taxon>
    </lineage>
</organism>
<feature type="signal peptide" evidence="3">
    <location>
        <begin position="1"/>
        <end position="18"/>
    </location>
</feature>
<keyword evidence="6" id="KW-1185">Reference proteome</keyword>
<dbReference type="InterPro" id="IPR019826">
    <property type="entry name" value="Carboxylesterase_B_AS"/>
</dbReference>
<feature type="chain" id="PRO_5020911863" description="Carboxylic ester hydrolase" evidence="3">
    <location>
        <begin position="19"/>
        <end position="594"/>
    </location>
</feature>
<name>A0A4Q9Q2M7_9APHY</name>
<accession>A0A4Q9Q2M7</accession>
<dbReference type="Pfam" id="PF00135">
    <property type="entry name" value="COesterase"/>
    <property type="match status" value="1"/>
</dbReference>
<dbReference type="EC" id="3.1.1.-" evidence="3"/>
<dbReference type="SUPFAM" id="SSF53474">
    <property type="entry name" value="alpha/beta-Hydrolases"/>
    <property type="match status" value="1"/>
</dbReference>
<dbReference type="Gene3D" id="3.40.50.1820">
    <property type="entry name" value="alpha/beta hydrolase"/>
    <property type="match status" value="1"/>
</dbReference>
<sequence>MRPLVLLILAVQARHSFAAPALSTAVAHTPTATISIPVSSSASRPSVALTETVDAPASSGIPSSIVGASLPTATVTVDLDNATVVGVTDGTANWFLGLPFAQPPVDDLRFEPPQANSPYQGILNATYWGNQCINTLEVNTPSWITPAMEDYFTTLTHLANAPYDEDCLNLNVILPASVTEGAMLPVVAYIFFGAFLFGDSADVDGSTIVKRSIDMGQPVIFVSMNHRILVLTMKVAYGFLSGKEVMDAKAGNVGLQDQREALRWIQKYIPAFGGDPKRVTLLGFSSGAVSAGLQMVANGGDTEGLFHGVWTESGAIQSAGWLDQPPAQKAYDDFVTGLNCSSAADTFACIKKAPTDAVTKYGMAYPHWQPHTDGVFIRSPPQQALVSGNVSRIPIVAGNAEDEGTSFTLGFPDLSTTADVEAMIRTGYYPNITDEDMDHLLRLYPDDPSQGAPYNTGKDFQITPQWKRAASFLGDVGVVSVRKFFTKHLAALNSPVWAYYYKRNSIPGLGSTHGSELANMYGPGDMTDFLVNFVNRFDPNKNVTSLIHWEKYRTGDPVLLDFYGNDSLRLTSDTYREEALNLVMKLSLEQPLPF</sequence>
<protein>
    <recommendedName>
        <fullName evidence="3">Carboxylic ester hydrolase</fullName>
        <ecNumber evidence="3">3.1.1.-</ecNumber>
    </recommendedName>
</protein>
<reference evidence="5 6" key="1">
    <citation type="submission" date="2019-01" db="EMBL/GenBank/DDBJ databases">
        <title>Draft genome sequences of three monokaryotic isolates of the white-rot basidiomycete fungus Dichomitus squalens.</title>
        <authorList>
            <consortium name="DOE Joint Genome Institute"/>
            <person name="Lopez S.C."/>
            <person name="Andreopoulos B."/>
            <person name="Pangilinan J."/>
            <person name="Lipzen A."/>
            <person name="Riley R."/>
            <person name="Ahrendt S."/>
            <person name="Ng V."/>
            <person name="Barry K."/>
            <person name="Daum C."/>
            <person name="Grigoriev I.V."/>
            <person name="Hilden K.S."/>
            <person name="Makela M.R."/>
            <person name="de Vries R.P."/>
        </authorList>
    </citation>
    <scope>NUCLEOTIDE SEQUENCE [LARGE SCALE GENOMIC DNA]</scope>
    <source>
        <strain evidence="5 6">CBS 464.89</strain>
    </source>
</reference>
<dbReference type="InterPro" id="IPR002018">
    <property type="entry name" value="CarbesteraseB"/>
</dbReference>
<dbReference type="InterPro" id="IPR050309">
    <property type="entry name" value="Type-B_Carboxylest/Lipase"/>
</dbReference>
<evidence type="ECO:0000256" key="1">
    <source>
        <dbReference type="ARBA" id="ARBA00005964"/>
    </source>
</evidence>
<dbReference type="PROSITE" id="PS00122">
    <property type="entry name" value="CARBOXYLESTERASE_B_1"/>
    <property type="match status" value="1"/>
</dbReference>
<dbReference type="Proteomes" id="UP000292082">
    <property type="component" value="Unassembled WGS sequence"/>
</dbReference>
<dbReference type="GO" id="GO:0016787">
    <property type="term" value="F:hydrolase activity"/>
    <property type="evidence" value="ECO:0007669"/>
    <property type="project" value="UniProtKB-KW"/>
</dbReference>
<keyword evidence="2 3" id="KW-0378">Hydrolase</keyword>
<keyword evidence="3" id="KW-0732">Signal</keyword>
<proteinExistence type="inferred from homology"/>
<dbReference type="AlphaFoldDB" id="A0A4Q9Q2M7"/>
<comment type="similarity">
    <text evidence="1 3">Belongs to the type-B carboxylesterase/lipase family.</text>
</comment>
<evidence type="ECO:0000313" key="5">
    <source>
        <dbReference type="EMBL" id="TBU61385.1"/>
    </source>
</evidence>